<dbReference type="AlphaFoldDB" id="A0A2T8KQQ2"/>
<dbReference type="Gramene" id="PVH64521">
    <property type="protein sequence ID" value="PVH64521"/>
    <property type="gene ID" value="PAHAL_2G293600"/>
</dbReference>
<reference evidence="1" key="1">
    <citation type="submission" date="2018-04" db="EMBL/GenBank/DDBJ databases">
        <title>WGS assembly of Panicum hallii.</title>
        <authorList>
            <person name="Lovell J."/>
            <person name="Jenkins J."/>
            <person name="Lowry D."/>
            <person name="Mamidi S."/>
            <person name="Sreedasyam A."/>
            <person name="Weng X."/>
            <person name="Barry K."/>
            <person name="Bonette J."/>
            <person name="Campitelli B."/>
            <person name="Daum C."/>
            <person name="Gordon S."/>
            <person name="Gould B."/>
            <person name="Lipzen A."/>
            <person name="Macqueen A."/>
            <person name="Palacio-Mejia J."/>
            <person name="Plott C."/>
            <person name="Shakirov E."/>
            <person name="Shu S."/>
            <person name="Yoshinaga Y."/>
            <person name="Zane M."/>
            <person name="Rokhsar D."/>
            <person name="Grimwood J."/>
            <person name="Schmutz J."/>
            <person name="Juenger T."/>
        </authorList>
    </citation>
    <scope>NUCLEOTIDE SEQUENCE [LARGE SCALE GENOMIC DNA]</scope>
    <source>
        <strain evidence="1">FIL2</strain>
    </source>
</reference>
<name>A0A2T8KQQ2_9POAL</name>
<organism evidence="1">
    <name type="scientific">Panicum hallii</name>
    <dbReference type="NCBI Taxonomy" id="206008"/>
    <lineage>
        <taxon>Eukaryota</taxon>
        <taxon>Viridiplantae</taxon>
        <taxon>Streptophyta</taxon>
        <taxon>Embryophyta</taxon>
        <taxon>Tracheophyta</taxon>
        <taxon>Spermatophyta</taxon>
        <taxon>Magnoliopsida</taxon>
        <taxon>Liliopsida</taxon>
        <taxon>Poales</taxon>
        <taxon>Poaceae</taxon>
        <taxon>PACMAD clade</taxon>
        <taxon>Panicoideae</taxon>
        <taxon>Panicodae</taxon>
        <taxon>Paniceae</taxon>
        <taxon>Panicinae</taxon>
        <taxon>Panicum</taxon>
        <taxon>Panicum sect. Panicum</taxon>
    </lineage>
</organism>
<dbReference type="Proteomes" id="UP000243499">
    <property type="component" value="Chromosome 2"/>
</dbReference>
<evidence type="ECO:0000313" key="1">
    <source>
        <dbReference type="EMBL" id="PVH64521.1"/>
    </source>
</evidence>
<proteinExistence type="predicted"/>
<dbReference type="EMBL" id="CM008047">
    <property type="protein sequence ID" value="PVH64521.1"/>
    <property type="molecule type" value="Genomic_DNA"/>
</dbReference>
<protein>
    <submittedName>
        <fullName evidence="1">Uncharacterized protein</fullName>
    </submittedName>
</protein>
<sequence length="56" mass="6706">MRYSQILIFRHAMASPVPIHRTLRRRSGLYCERRCLTDRRQRREICRAACGSTQEV</sequence>
<accession>A0A2T8KQQ2</accession>
<gene>
    <name evidence="1" type="ORF">PAHAL_2G293600</name>
</gene>